<accession>A0A645D1W1</accession>
<proteinExistence type="predicted"/>
<dbReference type="EMBL" id="VSSQ01031709">
    <property type="protein sequence ID" value="MPM82712.1"/>
    <property type="molecule type" value="Genomic_DNA"/>
</dbReference>
<evidence type="ECO:0000313" key="2">
    <source>
        <dbReference type="EMBL" id="MPM82712.1"/>
    </source>
</evidence>
<feature type="region of interest" description="Disordered" evidence="1">
    <location>
        <begin position="1"/>
        <end position="28"/>
    </location>
</feature>
<comment type="caution">
    <text evidence="2">The sequence shown here is derived from an EMBL/GenBank/DDBJ whole genome shotgun (WGS) entry which is preliminary data.</text>
</comment>
<evidence type="ECO:0000256" key="1">
    <source>
        <dbReference type="SAM" id="MobiDB-lite"/>
    </source>
</evidence>
<organism evidence="2">
    <name type="scientific">bioreactor metagenome</name>
    <dbReference type="NCBI Taxonomy" id="1076179"/>
    <lineage>
        <taxon>unclassified sequences</taxon>
        <taxon>metagenomes</taxon>
        <taxon>ecological metagenomes</taxon>
    </lineage>
</organism>
<gene>
    <name evidence="2" type="ORF">SDC9_129774</name>
</gene>
<evidence type="ECO:0008006" key="3">
    <source>
        <dbReference type="Google" id="ProtNLM"/>
    </source>
</evidence>
<dbReference type="AlphaFoldDB" id="A0A645D1W1"/>
<sequence length="101" mass="11358">MYHFSAVGFPSGSYASSNPSNNGGAPRGFGHTYWDTLDKLNPRTIQLDAILVAKMIGRFATVNQLPFRKKTPAEMTEKLRQRGMAEVMAYELRTLPDETKY</sequence>
<reference evidence="2" key="1">
    <citation type="submission" date="2019-08" db="EMBL/GenBank/DDBJ databases">
        <authorList>
            <person name="Kucharzyk K."/>
            <person name="Murdoch R.W."/>
            <person name="Higgins S."/>
            <person name="Loffler F."/>
        </authorList>
    </citation>
    <scope>NUCLEOTIDE SEQUENCE</scope>
</reference>
<feature type="compositionally biased region" description="Polar residues" evidence="1">
    <location>
        <begin position="13"/>
        <end position="23"/>
    </location>
</feature>
<name>A0A645D1W1_9ZZZZ</name>
<protein>
    <recommendedName>
        <fullName evidence="3">Peptidase M28 domain-containing protein</fullName>
    </recommendedName>
</protein>